<organism evidence="1 2">
    <name type="scientific">Catenulispora subtropica</name>
    <dbReference type="NCBI Taxonomy" id="450798"/>
    <lineage>
        <taxon>Bacteria</taxon>
        <taxon>Bacillati</taxon>
        <taxon>Actinomycetota</taxon>
        <taxon>Actinomycetes</taxon>
        <taxon>Catenulisporales</taxon>
        <taxon>Catenulisporaceae</taxon>
        <taxon>Catenulispora</taxon>
    </lineage>
</organism>
<evidence type="ECO:0000313" key="2">
    <source>
        <dbReference type="Proteomes" id="UP001499854"/>
    </source>
</evidence>
<dbReference type="SUPFAM" id="SSF53756">
    <property type="entry name" value="UDP-Glycosyltransferase/glycogen phosphorylase"/>
    <property type="match status" value="1"/>
</dbReference>
<sequence>MSKLRVLYAPRDIAGQPSEWARALRARGVDAQVWSFGEPAFGLRPDREWDQDRLLADPQYRWQALDDAVRGFDVFHLQYGRGLLDAREPVLPELWDLPLLRSLGKRVYMHWHGSDVRLPSVHAEREPDSYLAGATVDEDAIRARVSVARRYCDAMFVSTAGLPDYVPDAELVPLALDVAAWRTSRGAEPAVPVVVHMPSRRSTKGSDLVDAALRPLHDEGVIVYRPLSGLTRDQVKAEFAKADVVVDSLTIGDHGVVSCEAMASGAIAVAHVHERVRAREAMPGAAVAELPIVEATGTTLGEVVRKLAADPAERSRLRAEGLTWVTQRHDSAVVAAQLLEAYTRPRGRVVSAYPEWPESTGKKRVQELEAEIERLRAQLGPNGEPLPGLTRRDRLEAKPGLHLAVRRADRAYRSLRKKLK</sequence>
<keyword evidence="2" id="KW-1185">Reference proteome</keyword>
<name>A0ABN2RKP4_9ACTN</name>
<dbReference type="RefSeq" id="WP_344657861.1">
    <property type="nucleotide sequence ID" value="NZ_BAAAQM010000016.1"/>
</dbReference>
<comment type="caution">
    <text evidence="1">The sequence shown here is derived from an EMBL/GenBank/DDBJ whole genome shotgun (WGS) entry which is preliminary data.</text>
</comment>
<protein>
    <submittedName>
        <fullName evidence="1">Uncharacterized protein</fullName>
    </submittedName>
</protein>
<accession>A0ABN2RKP4</accession>
<dbReference type="Gene3D" id="3.40.50.2000">
    <property type="entry name" value="Glycogen Phosphorylase B"/>
    <property type="match status" value="1"/>
</dbReference>
<reference evidence="1 2" key="1">
    <citation type="journal article" date="2019" name="Int. J. Syst. Evol. Microbiol.">
        <title>The Global Catalogue of Microorganisms (GCM) 10K type strain sequencing project: providing services to taxonomists for standard genome sequencing and annotation.</title>
        <authorList>
            <consortium name="The Broad Institute Genomics Platform"/>
            <consortium name="The Broad Institute Genome Sequencing Center for Infectious Disease"/>
            <person name="Wu L."/>
            <person name="Ma J."/>
        </authorList>
    </citation>
    <scope>NUCLEOTIDE SEQUENCE [LARGE SCALE GENOMIC DNA]</scope>
    <source>
        <strain evidence="1 2">JCM 16013</strain>
    </source>
</reference>
<gene>
    <name evidence="1" type="ORF">GCM10009838_32560</name>
</gene>
<dbReference type="EMBL" id="BAAAQM010000016">
    <property type="protein sequence ID" value="GAA1970829.1"/>
    <property type="molecule type" value="Genomic_DNA"/>
</dbReference>
<proteinExistence type="predicted"/>
<evidence type="ECO:0000313" key="1">
    <source>
        <dbReference type="EMBL" id="GAA1970829.1"/>
    </source>
</evidence>
<dbReference type="Proteomes" id="UP001499854">
    <property type="component" value="Unassembled WGS sequence"/>
</dbReference>